<feature type="transmembrane region" description="Helical" evidence="2">
    <location>
        <begin position="200"/>
        <end position="223"/>
    </location>
</feature>
<feature type="compositionally biased region" description="Low complexity" evidence="1">
    <location>
        <begin position="509"/>
        <end position="518"/>
    </location>
</feature>
<feature type="compositionally biased region" description="Acidic residues" evidence="1">
    <location>
        <begin position="120"/>
        <end position="135"/>
    </location>
</feature>
<evidence type="ECO:0000313" key="4">
    <source>
        <dbReference type="EMBL" id="GAA2104831.1"/>
    </source>
</evidence>
<feature type="region of interest" description="Disordered" evidence="1">
    <location>
        <begin position="509"/>
        <end position="537"/>
    </location>
</feature>
<gene>
    <name evidence="4" type="ORF">GCM10009823_29770</name>
</gene>
<keyword evidence="2" id="KW-0812">Transmembrane</keyword>
<evidence type="ECO:0000313" key="5">
    <source>
        <dbReference type="Proteomes" id="UP001500984"/>
    </source>
</evidence>
<protein>
    <recommendedName>
        <fullName evidence="3">DUF8094 domain-containing protein</fullName>
    </recommendedName>
</protein>
<dbReference type="EMBL" id="BAAAPZ010000017">
    <property type="protein sequence ID" value="GAA2104831.1"/>
    <property type="molecule type" value="Genomic_DNA"/>
</dbReference>
<comment type="caution">
    <text evidence="4">The sequence shown here is derived from an EMBL/GenBank/DDBJ whole genome shotgun (WGS) entry which is preliminary data.</text>
</comment>
<reference evidence="4 5" key="1">
    <citation type="journal article" date="2019" name="Int. J. Syst. Evol. Microbiol.">
        <title>The Global Catalogue of Microorganisms (GCM) 10K type strain sequencing project: providing services to taxonomists for standard genome sequencing and annotation.</title>
        <authorList>
            <consortium name="The Broad Institute Genomics Platform"/>
            <consortium name="The Broad Institute Genome Sequencing Center for Infectious Disease"/>
            <person name="Wu L."/>
            <person name="Ma J."/>
        </authorList>
    </citation>
    <scope>NUCLEOTIDE SEQUENCE [LARGE SCALE GENOMIC DNA]</scope>
    <source>
        <strain evidence="4 5">JCM 15900</strain>
    </source>
</reference>
<feature type="transmembrane region" description="Helical" evidence="2">
    <location>
        <begin position="243"/>
        <end position="260"/>
    </location>
</feature>
<keyword evidence="5" id="KW-1185">Reference proteome</keyword>
<evidence type="ECO:0000256" key="2">
    <source>
        <dbReference type="SAM" id="Phobius"/>
    </source>
</evidence>
<organism evidence="4 5">
    <name type="scientific">Brevibacterium salitolerans</name>
    <dbReference type="NCBI Taxonomy" id="1403566"/>
    <lineage>
        <taxon>Bacteria</taxon>
        <taxon>Bacillati</taxon>
        <taxon>Actinomycetota</taxon>
        <taxon>Actinomycetes</taxon>
        <taxon>Micrococcales</taxon>
        <taxon>Brevibacteriaceae</taxon>
        <taxon>Brevibacterium</taxon>
    </lineage>
</organism>
<accession>A0ABN2X7I2</accession>
<feature type="domain" description="DUF8094" evidence="3">
    <location>
        <begin position="279"/>
        <end position="571"/>
    </location>
</feature>
<dbReference type="InterPro" id="IPR058407">
    <property type="entry name" value="DUF8094"/>
</dbReference>
<dbReference type="RefSeq" id="WP_344338126.1">
    <property type="nucleotide sequence ID" value="NZ_BAAAPZ010000017.1"/>
</dbReference>
<sequence length="575" mass="60069">MRYVLPAVLIVLGLLSGTLGVLQKTLWAPSDTLVASAQLDDPGPVLVVEPGVLNLYGTPAELEVTAADAEQEITISRTTKENADAWVGASDVSRVTGMADEDALAVTTTKGGEGAPAEDAPAEGEEAPPEEQEADAEALATVPAPGSSDLWESTVSGTGSASLTFDEEAGRTAFVIGTDGEQPAAAEVSITWPADDSTPWALPLLIAGGVLIVGGGIMGFFAIRRTRSEAERRRSRQERRRKLAETGAAFAIVPVIALAGCAPEELPVAEPAPSSTTPAAAVTDAQLTEILSRISAEVSAADEKLDEKKLSARASGPFLAQREAAYEVKDKAGDKASLPPAVATDEVLVNHTSATDQWPRVTSAVTRDAESGTTQLLVLAQKDARADYTVWSQTALQPGTELPEVPDARAGAELLPPEQDGLRLAPEKVAEAYADVLGKGEESESAKTFTEDAFRKQVADNQKKQRDALEEGGAKIDFEYTGSTDELTAMATADGGAIVTGVIGTKTTITPDSTESTTGSLTLPSPAKEVTGEEKTSKKLEQTTELVMTWVVPSGEDDPITMVGMNEVYTGAKLV</sequence>
<dbReference type="Proteomes" id="UP001500984">
    <property type="component" value="Unassembled WGS sequence"/>
</dbReference>
<evidence type="ECO:0000256" key="1">
    <source>
        <dbReference type="SAM" id="MobiDB-lite"/>
    </source>
</evidence>
<proteinExistence type="predicted"/>
<dbReference type="Pfam" id="PF26366">
    <property type="entry name" value="DUF8094"/>
    <property type="match status" value="1"/>
</dbReference>
<name>A0ABN2X7I2_9MICO</name>
<keyword evidence="2" id="KW-1133">Transmembrane helix</keyword>
<keyword evidence="2" id="KW-0472">Membrane</keyword>
<feature type="region of interest" description="Disordered" evidence="1">
    <location>
        <begin position="108"/>
        <end position="135"/>
    </location>
</feature>
<evidence type="ECO:0000259" key="3">
    <source>
        <dbReference type="Pfam" id="PF26366"/>
    </source>
</evidence>